<evidence type="ECO:0008006" key="3">
    <source>
        <dbReference type="Google" id="ProtNLM"/>
    </source>
</evidence>
<dbReference type="EMBL" id="FRBR01000005">
    <property type="protein sequence ID" value="SHL76481.1"/>
    <property type="molecule type" value="Genomic_DNA"/>
</dbReference>
<proteinExistence type="predicted"/>
<evidence type="ECO:0000313" key="1">
    <source>
        <dbReference type="EMBL" id="SHL76481.1"/>
    </source>
</evidence>
<dbReference type="OrthoDB" id="7867799at2"/>
<accession>A0A1M7DAE0</accession>
<dbReference type="Proteomes" id="UP000183974">
    <property type="component" value="Unassembled WGS sequence"/>
</dbReference>
<gene>
    <name evidence="1" type="ORF">SAMN05444398_105185</name>
</gene>
<keyword evidence="2" id="KW-1185">Reference proteome</keyword>
<evidence type="ECO:0000313" key="2">
    <source>
        <dbReference type="Proteomes" id="UP000183974"/>
    </source>
</evidence>
<reference evidence="1 2" key="1">
    <citation type="submission" date="2016-11" db="EMBL/GenBank/DDBJ databases">
        <authorList>
            <person name="Jaros S."/>
            <person name="Januszkiewicz K."/>
            <person name="Wedrychowicz H."/>
        </authorList>
    </citation>
    <scope>NUCLEOTIDE SEQUENCE [LARGE SCALE GENOMIC DNA]</scope>
    <source>
        <strain evidence="1 2">DSM 29589</strain>
    </source>
</reference>
<dbReference type="AlphaFoldDB" id="A0A1M7DAE0"/>
<name>A0A1M7DAE0_9RHOB</name>
<sequence>MATLTTNISEAPAALRNWLASIGTALQCGLEAHMNAASRRDKIEALEAKSDEELAQMGLTRDQIIHYVYRDLFYT</sequence>
<protein>
    <recommendedName>
        <fullName evidence="3">DUF1127 domain-containing protein</fullName>
    </recommendedName>
</protein>
<dbReference type="STRING" id="337701.SAMN05444398_105185"/>
<organism evidence="1 2">
    <name type="scientific">Roseovarius pacificus</name>
    <dbReference type="NCBI Taxonomy" id="337701"/>
    <lineage>
        <taxon>Bacteria</taxon>
        <taxon>Pseudomonadati</taxon>
        <taxon>Pseudomonadota</taxon>
        <taxon>Alphaproteobacteria</taxon>
        <taxon>Rhodobacterales</taxon>
        <taxon>Roseobacteraceae</taxon>
        <taxon>Roseovarius</taxon>
    </lineage>
</organism>
<dbReference type="RefSeq" id="WP_073034835.1">
    <property type="nucleotide sequence ID" value="NZ_BMLR01000005.1"/>
</dbReference>